<accession>A0A2N8TTK8</accession>
<organism evidence="1 2">
    <name type="scientific">Streptomyces cahuitamycinicus</name>
    <dbReference type="NCBI Taxonomy" id="2070367"/>
    <lineage>
        <taxon>Bacteria</taxon>
        <taxon>Bacillati</taxon>
        <taxon>Actinomycetota</taxon>
        <taxon>Actinomycetes</taxon>
        <taxon>Kitasatosporales</taxon>
        <taxon>Streptomycetaceae</taxon>
        <taxon>Streptomyces</taxon>
    </lineage>
</organism>
<gene>
    <name evidence="1" type="ORF">C1J00_09950</name>
</gene>
<comment type="caution">
    <text evidence="1">The sequence shown here is derived from an EMBL/GenBank/DDBJ whole genome shotgun (WGS) entry which is preliminary data.</text>
</comment>
<sequence length="74" mass="7845">MDIALCLLALAPLTADQYAQVQRAAAAVGQSVEDFARDAVLDAAADPFLAALERAVDTVTARTAEDRIQHDYAV</sequence>
<keyword evidence="2" id="KW-1185">Reference proteome</keyword>
<proteinExistence type="predicted"/>
<dbReference type="EMBL" id="POUC01000051">
    <property type="protein sequence ID" value="PNG22328.1"/>
    <property type="molecule type" value="Genomic_DNA"/>
</dbReference>
<dbReference type="RefSeq" id="WP_102908674.1">
    <property type="nucleotide sequence ID" value="NZ_POUC01000051.1"/>
</dbReference>
<evidence type="ECO:0000313" key="1">
    <source>
        <dbReference type="EMBL" id="PNG22328.1"/>
    </source>
</evidence>
<dbReference type="Proteomes" id="UP000235943">
    <property type="component" value="Unassembled WGS sequence"/>
</dbReference>
<evidence type="ECO:0000313" key="2">
    <source>
        <dbReference type="Proteomes" id="UP000235943"/>
    </source>
</evidence>
<name>A0A2N8TTK8_9ACTN</name>
<protein>
    <submittedName>
        <fullName evidence="1">Uncharacterized protein</fullName>
    </submittedName>
</protein>
<dbReference type="AlphaFoldDB" id="A0A2N8TTK8"/>
<reference evidence="1 2" key="1">
    <citation type="submission" date="2018-01" db="EMBL/GenBank/DDBJ databases">
        <title>Draft genome sequence of Streptomyces sp. 13K301.</title>
        <authorList>
            <person name="Sahin N."/>
            <person name="Saygin H."/>
            <person name="Ay H."/>
        </authorList>
    </citation>
    <scope>NUCLEOTIDE SEQUENCE [LARGE SCALE GENOMIC DNA]</scope>
    <source>
        <strain evidence="1 2">13K301</strain>
    </source>
</reference>